<dbReference type="AlphaFoldDB" id="A0A0C9UIG8"/>
<accession>A0A0C9UIG8</accession>
<gene>
    <name evidence="1" type="ORF">M422DRAFT_785673</name>
</gene>
<dbReference type="Proteomes" id="UP000054279">
    <property type="component" value="Unassembled WGS sequence"/>
</dbReference>
<keyword evidence="2" id="KW-1185">Reference proteome</keyword>
<dbReference type="HOGENOM" id="CLU_604338_0_0_1"/>
<organism evidence="1 2">
    <name type="scientific">Sphaerobolus stellatus (strain SS14)</name>
    <dbReference type="NCBI Taxonomy" id="990650"/>
    <lineage>
        <taxon>Eukaryota</taxon>
        <taxon>Fungi</taxon>
        <taxon>Dikarya</taxon>
        <taxon>Basidiomycota</taxon>
        <taxon>Agaricomycotina</taxon>
        <taxon>Agaricomycetes</taxon>
        <taxon>Phallomycetidae</taxon>
        <taxon>Geastrales</taxon>
        <taxon>Sphaerobolaceae</taxon>
        <taxon>Sphaerobolus</taxon>
    </lineage>
</organism>
<evidence type="ECO:0008006" key="3">
    <source>
        <dbReference type="Google" id="ProtNLM"/>
    </source>
</evidence>
<dbReference type="EMBL" id="KN837428">
    <property type="protein sequence ID" value="KIJ25186.1"/>
    <property type="molecule type" value="Genomic_DNA"/>
</dbReference>
<proteinExistence type="predicted"/>
<reference evidence="1 2" key="1">
    <citation type="submission" date="2014-06" db="EMBL/GenBank/DDBJ databases">
        <title>Evolutionary Origins and Diversification of the Mycorrhizal Mutualists.</title>
        <authorList>
            <consortium name="DOE Joint Genome Institute"/>
            <consortium name="Mycorrhizal Genomics Consortium"/>
            <person name="Kohler A."/>
            <person name="Kuo A."/>
            <person name="Nagy L.G."/>
            <person name="Floudas D."/>
            <person name="Copeland A."/>
            <person name="Barry K.W."/>
            <person name="Cichocki N."/>
            <person name="Veneault-Fourrey C."/>
            <person name="LaButti K."/>
            <person name="Lindquist E.A."/>
            <person name="Lipzen A."/>
            <person name="Lundell T."/>
            <person name="Morin E."/>
            <person name="Murat C."/>
            <person name="Riley R."/>
            <person name="Ohm R."/>
            <person name="Sun H."/>
            <person name="Tunlid A."/>
            <person name="Henrissat B."/>
            <person name="Grigoriev I.V."/>
            <person name="Hibbett D.S."/>
            <person name="Martin F."/>
        </authorList>
    </citation>
    <scope>NUCLEOTIDE SEQUENCE [LARGE SCALE GENOMIC DNA]</scope>
    <source>
        <strain evidence="1 2">SS14</strain>
    </source>
</reference>
<sequence length="453" mass="51381">MNFPFKRLPQHLSRNIIALIDDPSDLFSFSLSCRKYFTQIRNLNLIPGRLLYCQIGSPPSLLTLCNSLNPDYYCSNIHTLHLFNPFSSPSSFPVTPIGIGVPDMVQQGAQLRILDGFLRLFASFSSLKVFHITDNPFTHVATPPAYLPSNLERVLSQLAQDCPTLNTLTIWYGCHMPLLTRILELAVPEDDVVQLEEVLTGTWPHLSHLTINQRSASSQLDKPRTASAIRLFLDEHDKVTHLFIHLSLLTLSSIISTKAFQRMLSLGIYVDGALRIPQSLEQSFLSIQTRHLVIVCSPAVCQLLPRFCLLESLFCTVSATELYFLLKSTPVSVTHLYLNIVDGTEWNKNAGDSRPFKNYLEYFKKHTQIEELSGVFDRCLLQNNKSFGPFTALAKVLPALKRTTGLKHGHVGWFEVKRNPKTIKPVSIRYRRTLYDSGGFYAPYARRVEEFLH</sequence>
<protein>
    <recommendedName>
        <fullName evidence="3">F-box domain-containing protein</fullName>
    </recommendedName>
</protein>
<evidence type="ECO:0000313" key="2">
    <source>
        <dbReference type="Proteomes" id="UP000054279"/>
    </source>
</evidence>
<name>A0A0C9UIG8_SPHS4</name>
<evidence type="ECO:0000313" key="1">
    <source>
        <dbReference type="EMBL" id="KIJ25186.1"/>
    </source>
</evidence>